<reference evidence="16 17" key="1">
    <citation type="submission" date="2012-01" db="EMBL/GenBank/DDBJ databases">
        <title>The Genome Sequence of Odoribacter laneus YIT 12061.</title>
        <authorList>
            <consortium name="The Broad Institute Genome Sequencing Platform"/>
            <person name="Earl A."/>
            <person name="Ward D."/>
            <person name="Feldgarden M."/>
            <person name="Gevers D."/>
            <person name="Morotomi M."/>
            <person name="Young S.K."/>
            <person name="Zeng Q."/>
            <person name="Gargeya S."/>
            <person name="Fitzgerald M."/>
            <person name="Haas B."/>
            <person name="Abouelleil A."/>
            <person name="Alvarado L."/>
            <person name="Arachchi H.M."/>
            <person name="Berlin A."/>
            <person name="Chapman S.B."/>
            <person name="Gearin G."/>
            <person name="Goldberg J."/>
            <person name="Griggs A."/>
            <person name="Gujja S."/>
            <person name="Hansen M."/>
            <person name="Heiman D."/>
            <person name="Howarth C."/>
            <person name="Larimer J."/>
            <person name="Lui A."/>
            <person name="MacDonald P.J.P."/>
            <person name="McCowen C."/>
            <person name="Montmayeur A."/>
            <person name="Murphy C."/>
            <person name="Neiman D."/>
            <person name="Pearson M."/>
            <person name="Priest M."/>
            <person name="Roberts A."/>
            <person name="Saif S."/>
            <person name="Shea T."/>
            <person name="Sisk P."/>
            <person name="Stolte C."/>
            <person name="Sykes S."/>
            <person name="Wortman J."/>
            <person name="Nusbaum C."/>
            <person name="Birren B."/>
        </authorList>
    </citation>
    <scope>NUCLEOTIDE SEQUENCE [LARGE SCALE GENOMIC DNA]</scope>
    <source>
        <strain evidence="16 17">YIT 12061</strain>
    </source>
</reference>
<dbReference type="InterPro" id="IPR014729">
    <property type="entry name" value="Rossmann-like_a/b/a_fold"/>
</dbReference>
<dbReference type="EMBL" id="ADMC01000027">
    <property type="protein sequence ID" value="EHP45959.1"/>
    <property type="molecule type" value="Genomic_DNA"/>
</dbReference>
<evidence type="ECO:0000256" key="1">
    <source>
        <dbReference type="ARBA" id="ARBA00009732"/>
    </source>
</evidence>
<dbReference type="GO" id="GO:0019379">
    <property type="term" value="P:sulfate assimilation, phosphoadenylyl sulfate reduction by phosphoadenylyl-sulfate reductase (thioredoxin)"/>
    <property type="evidence" value="ECO:0007669"/>
    <property type="project" value="UniProtKB-UniRule"/>
</dbReference>
<evidence type="ECO:0000256" key="5">
    <source>
        <dbReference type="ARBA" id="ARBA00023004"/>
    </source>
</evidence>
<evidence type="ECO:0000256" key="7">
    <source>
        <dbReference type="ARBA" id="ARBA00024298"/>
    </source>
</evidence>
<evidence type="ECO:0000256" key="11">
    <source>
        <dbReference type="ARBA" id="ARBA00030894"/>
    </source>
</evidence>
<accession>H1DJV9</accession>
<comment type="cofactor">
    <cofactor evidence="14">
        <name>[4Fe-4S] cluster</name>
        <dbReference type="ChEBI" id="CHEBI:49883"/>
    </cofactor>
    <text evidence="14">Binds 1 [4Fe-4S] cluster per subunit.</text>
</comment>
<comment type="function">
    <text evidence="7 14">Catalyzes the formation of sulfite from adenosine 5'-phosphosulfate (APS) using thioredoxin as an electron donor.</text>
</comment>
<proteinExistence type="inferred from homology"/>
<dbReference type="eggNOG" id="COG0175">
    <property type="taxonomic scope" value="Bacteria"/>
</dbReference>
<evidence type="ECO:0000256" key="3">
    <source>
        <dbReference type="ARBA" id="ARBA00022723"/>
    </source>
</evidence>
<dbReference type="NCBIfam" id="NF002537">
    <property type="entry name" value="PRK02090.1"/>
    <property type="match status" value="1"/>
</dbReference>
<comment type="subcellular location">
    <subcellularLocation>
        <location evidence="14">Cytoplasm</location>
    </subcellularLocation>
</comment>
<comment type="catalytic activity">
    <reaction evidence="13 14">
        <text>[thioredoxin]-disulfide + sulfite + AMP + 2 H(+) = adenosine 5'-phosphosulfate + [thioredoxin]-dithiol</text>
        <dbReference type="Rhea" id="RHEA:21976"/>
        <dbReference type="Rhea" id="RHEA-COMP:10698"/>
        <dbReference type="Rhea" id="RHEA-COMP:10700"/>
        <dbReference type="ChEBI" id="CHEBI:15378"/>
        <dbReference type="ChEBI" id="CHEBI:17359"/>
        <dbReference type="ChEBI" id="CHEBI:29950"/>
        <dbReference type="ChEBI" id="CHEBI:50058"/>
        <dbReference type="ChEBI" id="CHEBI:58243"/>
        <dbReference type="ChEBI" id="CHEBI:456215"/>
        <dbReference type="EC" id="1.8.4.10"/>
    </reaction>
</comment>
<evidence type="ECO:0000313" key="17">
    <source>
        <dbReference type="Proteomes" id="UP000004892"/>
    </source>
</evidence>
<feature type="binding site" evidence="14">
    <location>
        <position position="119"/>
    </location>
    <ligand>
        <name>[4Fe-4S] cluster</name>
        <dbReference type="ChEBI" id="CHEBI:49883"/>
    </ligand>
</feature>
<keyword evidence="17" id="KW-1185">Reference proteome</keyword>
<dbReference type="GO" id="GO:0051539">
    <property type="term" value="F:4 iron, 4 sulfur cluster binding"/>
    <property type="evidence" value="ECO:0007669"/>
    <property type="project" value="UniProtKB-UniRule"/>
</dbReference>
<dbReference type="PATRIC" id="fig|742817.3.peg.2725"/>
<feature type="binding site" evidence="14">
    <location>
        <position position="202"/>
    </location>
    <ligand>
        <name>[4Fe-4S] cluster</name>
        <dbReference type="ChEBI" id="CHEBI:49883"/>
    </ligand>
</feature>
<gene>
    <name evidence="14" type="primary">cysH</name>
    <name evidence="16" type="ORF">HMPREF9449_02545</name>
</gene>
<dbReference type="PANTHER" id="PTHR46482">
    <property type="entry name" value="5'-ADENYLYLSULFATE REDUCTASE 3, CHLOROPLASTIC"/>
    <property type="match status" value="1"/>
</dbReference>
<organism evidence="16 17">
    <name type="scientific">Odoribacter laneus YIT 12061</name>
    <dbReference type="NCBI Taxonomy" id="742817"/>
    <lineage>
        <taxon>Bacteria</taxon>
        <taxon>Pseudomonadati</taxon>
        <taxon>Bacteroidota</taxon>
        <taxon>Bacteroidia</taxon>
        <taxon>Bacteroidales</taxon>
        <taxon>Odoribacteraceae</taxon>
        <taxon>Odoribacter</taxon>
    </lineage>
</organism>
<dbReference type="GO" id="GO:0019344">
    <property type="term" value="P:cysteine biosynthetic process"/>
    <property type="evidence" value="ECO:0007669"/>
    <property type="project" value="InterPro"/>
</dbReference>
<dbReference type="GO" id="GO:0046872">
    <property type="term" value="F:metal ion binding"/>
    <property type="evidence" value="ECO:0007669"/>
    <property type="project" value="UniProtKB-KW"/>
</dbReference>
<evidence type="ECO:0000313" key="16">
    <source>
        <dbReference type="EMBL" id="EHP45959.1"/>
    </source>
</evidence>
<evidence type="ECO:0000256" key="13">
    <source>
        <dbReference type="ARBA" id="ARBA00048441"/>
    </source>
</evidence>
<dbReference type="GO" id="GO:0070814">
    <property type="term" value="P:hydrogen sulfide biosynthetic process"/>
    <property type="evidence" value="ECO:0007669"/>
    <property type="project" value="UniProtKB-UniRule"/>
</dbReference>
<keyword evidence="5 14" id="KW-0408">Iron</keyword>
<dbReference type="AlphaFoldDB" id="H1DJV9"/>
<dbReference type="GO" id="GO:0004604">
    <property type="term" value="F:phosphoadenylyl-sulfate reductase (thioredoxin) activity"/>
    <property type="evidence" value="ECO:0007669"/>
    <property type="project" value="UniProtKB-UniRule"/>
</dbReference>
<feature type="active site" description="Nucleophile; cysteine thiosulfonate intermediate" evidence="14">
    <location>
        <position position="230"/>
    </location>
</feature>
<dbReference type="NCBIfam" id="TIGR02055">
    <property type="entry name" value="APS_reductase"/>
    <property type="match status" value="1"/>
</dbReference>
<comment type="pathway">
    <text evidence="8 14">Sulfur metabolism; hydrogen sulfide biosynthesis; sulfite from sulfate.</text>
</comment>
<feature type="binding site" evidence="14">
    <location>
        <position position="205"/>
    </location>
    <ligand>
        <name>[4Fe-4S] cluster</name>
        <dbReference type="ChEBI" id="CHEBI:49883"/>
    </ligand>
</feature>
<dbReference type="STRING" id="742817.HMPREF9449_02545"/>
<dbReference type="HOGENOM" id="CLU_044089_1_0_10"/>
<dbReference type="SUPFAM" id="SSF52402">
    <property type="entry name" value="Adenine nucleotide alpha hydrolases-like"/>
    <property type="match status" value="1"/>
</dbReference>
<evidence type="ECO:0000259" key="15">
    <source>
        <dbReference type="Pfam" id="PF01507"/>
    </source>
</evidence>
<name>H1DJV9_9BACT</name>
<evidence type="ECO:0000256" key="10">
    <source>
        <dbReference type="ARBA" id="ARBA00029514"/>
    </source>
</evidence>
<dbReference type="GO" id="GO:0043866">
    <property type="term" value="F:adenylyl-sulfate reductase (thioredoxin) activity"/>
    <property type="evidence" value="ECO:0007669"/>
    <property type="project" value="UniProtKB-EC"/>
</dbReference>
<keyword evidence="4 14" id="KW-0560">Oxidoreductase</keyword>
<dbReference type="PIRSF" id="PIRSF000857">
    <property type="entry name" value="PAPS_reductase"/>
    <property type="match status" value="1"/>
</dbReference>
<keyword evidence="2 14" id="KW-0963">Cytoplasm</keyword>
<evidence type="ECO:0000256" key="8">
    <source>
        <dbReference type="ARBA" id="ARBA00024327"/>
    </source>
</evidence>
<evidence type="ECO:0000256" key="9">
    <source>
        <dbReference type="ARBA" id="ARBA00024386"/>
    </source>
</evidence>
<comment type="caution">
    <text evidence="16">The sequence shown here is derived from an EMBL/GenBank/DDBJ whole genome shotgun (WGS) entry which is preliminary data.</text>
</comment>
<dbReference type="NCBIfam" id="TIGR00434">
    <property type="entry name" value="cysH"/>
    <property type="match status" value="1"/>
</dbReference>
<feature type="domain" description="Phosphoadenosine phosphosulphate reductase" evidence="15">
    <location>
        <begin position="34"/>
        <end position="207"/>
    </location>
</feature>
<dbReference type="EC" id="1.8.4.10" evidence="9 14"/>
<dbReference type="PANTHER" id="PTHR46482:SF9">
    <property type="entry name" value="5'-ADENYLYLSULFATE REDUCTASE 1, CHLOROPLASTIC"/>
    <property type="match status" value="1"/>
</dbReference>
<evidence type="ECO:0000256" key="6">
    <source>
        <dbReference type="ARBA" id="ARBA00023014"/>
    </source>
</evidence>
<dbReference type="InterPro" id="IPR002500">
    <property type="entry name" value="PAPS_reduct_dom"/>
</dbReference>
<dbReference type="HAMAP" id="MF_00063">
    <property type="entry name" value="CysH"/>
    <property type="match status" value="1"/>
</dbReference>
<evidence type="ECO:0000256" key="2">
    <source>
        <dbReference type="ARBA" id="ARBA00022490"/>
    </source>
</evidence>
<dbReference type="Proteomes" id="UP000004892">
    <property type="component" value="Unassembled WGS sequence"/>
</dbReference>
<feature type="binding site" evidence="14">
    <location>
        <position position="120"/>
    </location>
    <ligand>
        <name>[4Fe-4S] cluster</name>
        <dbReference type="ChEBI" id="CHEBI:49883"/>
    </ligand>
</feature>
<dbReference type="GO" id="GO:0005737">
    <property type="term" value="C:cytoplasm"/>
    <property type="evidence" value="ECO:0007669"/>
    <property type="project" value="UniProtKB-SubCell"/>
</dbReference>
<sequence>MERQEFIASLNERFATASPQEMLQFLLNYYEDKIALASSLGPEDQILTAMLTEINPKAKIFTLDTGRLFPETLRLLDRTNKKYAISIQVFFPDYKLVEEMVNRDGINSFYDSIEKRQLCCRIRKLEPLKRAFQGLEAWICGLRKEQSVTRHNLQLVEWDEVNNLIKFNPLMDWTEQQVWEYIHQNQIPYNRLHDQGYPSIGCEPCTRSIEPGENIRAGRWWWESPDHKECGLHKRW</sequence>
<dbReference type="Pfam" id="PF01507">
    <property type="entry name" value="PAPS_reduct"/>
    <property type="match status" value="1"/>
</dbReference>
<keyword evidence="3 14" id="KW-0479">Metal-binding</keyword>
<evidence type="ECO:0000256" key="12">
    <source>
        <dbReference type="ARBA" id="ARBA00032041"/>
    </source>
</evidence>
<evidence type="ECO:0000256" key="4">
    <source>
        <dbReference type="ARBA" id="ARBA00023002"/>
    </source>
</evidence>
<keyword evidence="6 14" id="KW-0411">Iron-sulfur</keyword>
<comment type="similarity">
    <text evidence="1 14">Belongs to the PAPS reductase family. CysH subfamily.</text>
</comment>
<dbReference type="CDD" id="cd23945">
    <property type="entry name" value="PAPS_reductase"/>
    <property type="match status" value="1"/>
</dbReference>
<protein>
    <recommendedName>
        <fullName evidence="10 14">Adenosine 5'-phosphosulfate reductase</fullName>
        <shortName evidence="14">APS reductase</shortName>
        <ecNumber evidence="9 14">1.8.4.10</ecNumber>
    </recommendedName>
    <alternativeName>
        <fullName evidence="12 14">5'-adenylylsulfate reductase</fullName>
    </alternativeName>
    <alternativeName>
        <fullName evidence="11 14">Thioredoxin-dependent 5'-adenylylsulfate reductase</fullName>
    </alternativeName>
</protein>
<dbReference type="InterPro" id="IPR004511">
    <property type="entry name" value="PAPS/APS_Rdtase"/>
</dbReference>
<dbReference type="InterPro" id="IPR011798">
    <property type="entry name" value="APS_reductase"/>
</dbReference>
<dbReference type="Gene3D" id="3.40.50.620">
    <property type="entry name" value="HUPs"/>
    <property type="match status" value="1"/>
</dbReference>
<evidence type="ECO:0000256" key="14">
    <source>
        <dbReference type="HAMAP-Rule" id="MF_00063"/>
    </source>
</evidence>